<name>D1C2W1_SPHTD</name>
<dbReference type="eggNOG" id="COG2148">
    <property type="taxonomic scope" value="Bacteria"/>
</dbReference>
<keyword evidence="2" id="KW-1133">Transmembrane helix</keyword>
<comment type="similarity">
    <text evidence="1">Belongs to the bacterial sugar transferase family.</text>
</comment>
<protein>
    <submittedName>
        <fullName evidence="4">Undecaprenyl-phosphate galactose phosphotransferase</fullName>
        <ecNumber evidence="4">2.7.8.6</ecNumber>
    </submittedName>
</protein>
<keyword evidence="4" id="KW-0808">Transferase</keyword>
<gene>
    <name evidence="4" type="ordered locus">Sthe_1142</name>
</gene>
<evidence type="ECO:0000256" key="1">
    <source>
        <dbReference type="ARBA" id="ARBA00006464"/>
    </source>
</evidence>
<dbReference type="InterPro" id="IPR003362">
    <property type="entry name" value="Bact_transf"/>
</dbReference>
<organism evidence="4 5">
    <name type="scientific">Sphaerobacter thermophilus (strain ATCC 49802 / DSM 20745 / KCCM 41009 / NCIMB 13125 / S 6022)</name>
    <dbReference type="NCBI Taxonomy" id="479434"/>
    <lineage>
        <taxon>Bacteria</taxon>
        <taxon>Pseudomonadati</taxon>
        <taxon>Thermomicrobiota</taxon>
        <taxon>Thermomicrobia</taxon>
        <taxon>Sphaerobacterales</taxon>
        <taxon>Sphaerobacterineae</taxon>
        <taxon>Sphaerobacteraceae</taxon>
        <taxon>Sphaerobacter</taxon>
    </lineage>
</organism>
<proteinExistence type="inferred from homology"/>
<dbReference type="PANTHER" id="PTHR30576">
    <property type="entry name" value="COLANIC BIOSYNTHESIS UDP-GLUCOSE LIPID CARRIER TRANSFERASE"/>
    <property type="match status" value="1"/>
</dbReference>
<dbReference type="FunCoup" id="D1C2W1">
    <property type="interactions" value="69"/>
</dbReference>
<keyword evidence="2" id="KW-0472">Membrane</keyword>
<keyword evidence="5" id="KW-1185">Reference proteome</keyword>
<dbReference type="PANTHER" id="PTHR30576:SF10">
    <property type="entry name" value="SLL5057 PROTEIN"/>
    <property type="match status" value="1"/>
</dbReference>
<dbReference type="HOGENOM" id="CLU_024920_1_0_0"/>
<dbReference type="InParanoid" id="D1C2W1"/>
<feature type="transmembrane region" description="Helical" evidence="2">
    <location>
        <begin position="54"/>
        <end position="78"/>
    </location>
</feature>
<reference evidence="5" key="1">
    <citation type="submission" date="2009-11" db="EMBL/GenBank/DDBJ databases">
        <title>The complete chromosome 1 of Sphaerobacter thermophilus DSM 20745.</title>
        <authorList>
            <person name="Lucas S."/>
            <person name="Copeland A."/>
            <person name="Lapidus A."/>
            <person name="Glavina del Rio T."/>
            <person name="Dalin E."/>
            <person name="Tice H."/>
            <person name="Bruce D."/>
            <person name="Goodwin L."/>
            <person name="Pitluck S."/>
            <person name="Kyrpides N."/>
            <person name="Mavromatis K."/>
            <person name="Ivanova N."/>
            <person name="Mikhailova N."/>
            <person name="LaButti K.M."/>
            <person name="Clum A."/>
            <person name="Sun H.I."/>
            <person name="Brettin T."/>
            <person name="Detter J.C."/>
            <person name="Han C."/>
            <person name="Larimer F."/>
            <person name="Land M."/>
            <person name="Hauser L."/>
            <person name="Markowitz V."/>
            <person name="Cheng J.F."/>
            <person name="Hugenholtz P."/>
            <person name="Woyke T."/>
            <person name="Wu D."/>
            <person name="Steenblock K."/>
            <person name="Schneider S."/>
            <person name="Pukall R."/>
            <person name="Goeker M."/>
            <person name="Klenk H.P."/>
            <person name="Eisen J.A."/>
        </authorList>
    </citation>
    <scope>NUCLEOTIDE SEQUENCE [LARGE SCALE GENOMIC DNA]</scope>
    <source>
        <strain evidence="5">ATCC 49802 / DSM 20745 / S 6022</strain>
    </source>
</reference>
<accession>D1C2W1</accession>
<sequence length="264" mass="29302">MAHAQDHSPHSQTTALNLGKDTVMKQAKQAVEIPRVVVTQIDQRRLRYYATKRCIDIVLSCAALVLLSPVLVVIALAIKLDSPGPVIFAHERVGARLRRRGSTGAWEIRPFRFYKFRSMVHNADESLHRAHIAAYANGQVRRGPGKGGFKLTGDPRVTRVGRFLRATSLDELPQLVNVLKGDMSLVGPRPVPTYEVEHYEPWHFERLAALPGITGLWQVTGRCALTFDEMIALDLEYVRNQSTALDLKILARTVPAVLRGTGAG</sequence>
<dbReference type="GO" id="GO:0047360">
    <property type="term" value="F:undecaprenyl-phosphate galactose phosphotransferase activity"/>
    <property type="evidence" value="ECO:0007669"/>
    <property type="project" value="UniProtKB-EC"/>
</dbReference>
<feature type="domain" description="Bacterial sugar transferase" evidence="3">
    <location>
        <begin position="52"/>
        <end position="258"/>
    </location>
</feature>
<evidence type="ECO:0000313" key="5">
    <source>
        <dbReference type="Proteomes" id="UP000002027"/>
    </source>
</evidence>
<reference evidence="4 5" key="2">
    <citation type="journal article" date="2010" name="Stand. Genomic Sci.">
        <title>Complete genome sequence of Desulfohalobium retbaense type strain (HR(100)).</title>
        <authorList>
            <person name="Spring S."/>
            <person name="Nolan M."/>
            <person name="Lapidus A."/>
            <person name="Glavina Del Rio T."/>
            <person name="Copeland A."/>
            <person name="Tice H."/>
            <person name="Cheng J.F."/>
            <person name="Lucas S."/>
            <person name="Land M."/>
            <person name="Chen F."/>
            <person name="Bruce D."/>
            <person name="Goodwin L."/>
            <person name="Pitluck S."/>
            <person name="Ivanova N."/>
            <person name="Mavromatis K."/>
            <person name="Mikhailova N."/>
            <person name="Pati A."/>
            <person name="Chen A."/>
            <person name="Palaniappan K."/>
            <person name="Hauser L."/>
            <person name="Chang Y.J."/>
            <person name="Jeffries C.D."/>
            <person name="Munk C."/>
            <person name="Kiss H."/>
            <person name="Chain P."/>
            <person name="Han C."/>
            <person name="Brettin T."/>
            <person name="Detter J.C."/>
            <person name="Schuler E."/>
            <person name="Goker M."/>
            <person name="Rohde M."/>
            <person name="Bristow J."/>
            <person name="Eisen J.A."/>
            <person name="Markowitz V."/>
            <person name="Hugenholtz P."/>
            <person name="Kyrpides N.C."/>
            <person name="Klenk H.P."/>
        </authorList>
    </citation>
    <scope>NUCLEOTIDE SEQUENCE [LARGE SCALE GENOMIC DNA]</scope>
    <source>
        <strain evidence="5">ATCC 49802 / DSM 20745 / S 6022</strain>
    </source>
</reference>
<dbReference type="Proteomes" id="UP000002027">
    <property type="component" value="Chromosome 1"/>
</dbReference>
<dbReference type="AlphaFoldDB" id="D1C2W1"/>
<dbReference type="STRING" id="479434.Sthe_1142"/>
<dbReference type="EMBL" id="CP001823">
    <property type="protein sequence ID" value="ACZ38578.1"/>
    <property type="molecule type" value="Genomic_DNA"/>
</dbReference>
<dbReference type="OrthoDB" id="9795351at2"/>
<evidence type="ECO:0000313" key="4">
    <source>
        <dbReference type="EMBL" id="ACZ38578.1"/>
    </source>
</evidence>
<dbReference type="KEGG" id="sti:Sthe_1142"/>
<dbReference type="EC" id="2.7.8.6" evidence="4"/>
<evidence type="ECO:0000256" key="2">
    <source>
        <dbReference type="SAM" id="Phobius"/>
    </source>
</evidence>
<evidence type="ECO:0000259" key="3">
    <source>
        <dbReference type="Pfam" id="PF02397"/>
    </source>
</evidence>
<keyword evidence="2" id="KW-0812">Transmembrane</keyword>
<dbReference type="Pfam" id="PF02397">
    <property type="entry name" value="Bac_transf"/>
    <property type="match status" value="1"/>
</dbReference>